<dbReference type="GO" id="GO:0005506">
    <property type="term" value="F:iron ion binding"/>
    <property type="evidence" value="ECO:0007669"/>
    <property type="project" value="InterPro"/>
</dbReference>
<evidence type="ECO:0000256" key="1">
    <source>
        <dbReference type="ARBA" id="ARBA00010617"/>
    </source>
</evidence>
<evidence type="ECO:0000313" key="7">
    <source>
        <dbReference type="EMBL" id="KAK0458100.1"/>
    </source>
</evidence>
<dbReference type="SUPFAM" id="SSF48264">
    <property type="entry name" value="Cytochrome P450"/>
    <property type="match status" value="1"/>
</dbReference>
<accession>A0AA39KDS6</accession>
<keyword evidence="3" id="KW-0479">Metal-binding</keyword>
<sequence length="152" mass="17069">MTSDRKRLHHVVCWAWYAHLKPWIRLTGETAETTAKSLAATMGLLAVHDEIQEEVYQQIVSVLSGQDPKFEDYTKLEKVLAVFYEDIRMFPAGHVLIREAAKDTVIDVPKPVGQECTIPIPIPKGFQIVVDMVGVLLGTLKNLKSTSHRGDM</sequence>
<keyword evidence="6" id="KW-0503">Monooxygenase</keyword>
<dbReference type="Gene3D" id="1.10.630.10">
    <property type="entry name" value="Cytochrome P450"/>
    <property type="match status" value="1"/>
</dbReference>
<dbReference type="GeneID" id="85356850"/>
<evidence type="ECO:0000313" key="8">
    <source>
        <dbReference type="Proteomes" id="UP001175211"/>
    </source>
</evidence>
<proteinExistence type="inferred from homology"/>
<dbReference type="EMBL" id="JAUEPS010000019">
    <property type="protein sequence ID" value="KAK0458100.1"/>
    <property type="molecule type" value="Genomic_DNA"/>
</dbReference>
<dbReference type="AlphaFoldDB" id="A0AA39KDS6"/>
<dbReference type="InterPro" id="IPR001128">
    <property type="entry name" value="Cyt_P450"/>
</dbReference>
<dbReference type="PANTHER" id="PTHR24291:SF50">
    <property type="entry name" value="BIFUNCTIONAL ALBAFLAVENONE MONOOXYGENASE_TERPENE SYNTHASE"/>
    <property type="match status" value="1"/>
</dbReference>
<keyword evidence="4" id="KW-0560">Oxidoreductase</keyword>
<dbReference type="GO" id="GO:0004497">
    <property type="term" value="F:monooxygenase activity"/>
    <property type="evidence" value="ECO:0007669"/>
    <property type="project" value="UniProtKB-KW"/>
</dbReference>
<name>A0AA39KDS6_ARMTA</name>
<evidence type="ECO:0000256" key="4">
    <source>
        <dbReference type="ARBA" id="ARBA00023002"/>
    </source>
</evidence>
<comment type="caution">
    <text evidence="7">The sequence shown here is derived from an EMBL/GenBank/DDBJ whole genome shotgun (WGS) entry which is preliminary data.</text>
</comment>
<dbReference type="Pfam" id="PF00067">
    <property type="entry name" value="p450"/>
    <property type="match status" value="1"/>
</dbReference>
<evidence type="ECO:0000256" key="2">
    <source>
        <dbReference type="ARBA" id="ARBA00022617"/>
    </source>
</evidence>
<reference evidence="7" key="1">
    <citation type="submission" date="2023-06" db="EMBL/GenBank/DDBJ databases">
        <authorList>
            <consortium name="Lawrence Berkeley National Laboratory"/>
            <person name="Ahrendt S."/>
            <person name="Sahu N."/>
            <person name="Indic B."/>
            <person name="Wong-Bajracharya J."/>
            <person name="Merenyi Z."/>
            <person name="Ke H.-M."/>
            <person name="Monk M."/>
            <person name="Kocsube S."/>
            <person name="Drula E."/>
            <person name="Lipzen A."/>
            <person name="Balint B."/>
            <person name="Henrissat B."/>
            <person name="Andreopoulos B."/>
            <person name="Martin F.M."/>
            <person name="Harder C.B."/>
            <person name="Rigling D."/>
            <person name="Ford K.L."/>
            <person name="Foster G.D."/>
            <person name="Pangilinan J."/>
            <person name="Papanicolaou A."/>
            <person name="Barry K."/>
            <person name="LaButti K."/>
            <person name="Viragh M."/>
            <person name="Koriabine M."/>
            <person name="Yan M."/>
            <person name="Riley R."/>
            <person name="Champramary S."/>
            <person name="Plett K.L."/>
            <person name="Tsai I.J."/>
            <person name="Slot J."/>
            <person name="Sipos G."/>
            <person name="Plett J."/>
            <person name="Nagy L.G."/>
            <person name="Grigoriev I.V."/>
        </authorList>
    </citation>
    <scope>NUCLEOTIDE SEQUENCE</scope>
    <source>
        <strain evidence="7">CCBAS 213</strain>
    </source>
</reference>
<evidence type="ECO:0000256" key="3">
    <source>
        <dbReference type="ARBA" id="ARBA00022723"/>
    </source>
</evidence>
<dbReference type="Proteomes" id="UP001175211">
    <property type="component" value="Unassembled WGS sequence"/>
</dbReference>
<dbReference type="InterPro" id="IPR036396">
    <property type="entry name" value="Cyt_P450_sf"/>
</dbReference>
<dbReference type="GO" id="GO:0020037">
    <property type="term" value="F:heme binding"/>
    <property type="evidence" value="ECO:0007669"/>
    <property type="project" value="InterPro"/>
</dbReference>
<keyword evidence="8" id="KW-1185">Reference proteome</keyword>
<dbReference type="RefSeq" id="XP_060330392.1">
    <property type="nucleotide sequence ID" value="XM_060473302.1"/>
</dbReference>
<protein>
    <submittedName>
        <fullName evidence="7">Uncharacterized protein</fullName>
    </submittedName>
</protein>
<comment type="similarity">
    <text evidence="1">Belongs to the cytochrome P450 family.</text>
</comment>
<dbReference type="GO" id="GO:0016705">
    <property type="term" value="F:oxidoreductase activity, acting on paired donors, with incorporation or reduction of molecular oxygen"/>
    <property type="evidence" value="ECO:0007669"/>
    <property type="project" value="InterPro"/>
</dbReference>
<evidence type="ECO:0000256" key="5">
    <source>
        <dbReference type="ARBA" id="ARBA00023004"/>
    </source>
</evidence>
<dbReference type="InterPro" id="IPR050196">
    <property type="entry name" value="Cytochrome_P450_Monoox"/>
</dbReference>
<keyword evidence="2" id="KW-0349">Heme</keyword>
<gene>
    <name evidence="7" type="ORF">EV420DRAFT_1546522</name>
</gene>
<evidence type="ECO:0000256" key="6">
    <source>
        <dbReference type="ARBA" id="ARBA00023033"/>
    </source>
</evidence>
<dbReference type="PANTHER" id="PTHR24291">
    <property type="entry name" value="CYTOCHROME P450 FAMILY 4"/>
    <property type="match status" value="1"/>
</dbReference>
<organism evidence="7 8">
    <name type="scientific">Armillaria tabescens</name>
    <name type="common">Ringless honey mushroom</name>
    <name type="synonym">Agaricus tabescens</name>
    <dbReference type="NCBI Taxonomy" id="1929756"/>
    <lineage>
        <taxon>Eukaryota</taxon>
        <taxon>Fungi</taxon>
        <taxon>Dikarya</taxon>
        <taxon>Basidiomycota</taxon>
        <taxon>Agaricomycotina</taxon>
        <taxon>Agaricomycetes</taxon>
        <taxon>Agaricomycetidae</taxon>
        <taxon>Agaricales</taxon>
        <taxon>Marasmiineae</taxon>
        <taxon>Physalacriaceae</taxon>
        <taxon>Desarmillaria</taxon>
    </lineage>
</organism>
<keyword evidence="5" id="KW-0408">Iron</keyword>